<feature type="domain" description="N-acetyltransferase" evidence="1">
    <location>
        <begin position="49"/>
        <end position="200"/>
    </location>
</feature>
<reference evidence="2" key="1">
    <citation type="submission" date="2016-10" db="EMBL/GenBank/DDBJ databases">
        <authorList>
            <person name="de Groot N.N."/>
        </authorList>
    </citation>
    <scope>NUCLEOTIDE SEQUENCE</scope>
</reference>
<accession>A0A1W1C385</accession>
<dbReference type="PANTHER" id="PTHR43415:SF3">
    <property type="entry name" value="GNAT-FAMILY ACETYLTRANSFERASE"/>
    <property type="match status" value="1"/>
</dbReference>
<evidence type="ECO:0000313" key="2">
    <source>
        <dbReference type="EMBL" id="SFV60239.1"/>
    </source>
</evidence>
<proteinExistence type="predicted"/>
<evidence type="ECO:0000259" key="1">
    <source>
        <dbReference type="PROSITE" id="PS51186"/>
    </source>
</evidence>
<dbReference type="InterPro" id="IPR016181">
    <property type="entry name" value="Acyl_CoA_acyltransferase"/>
</dbReference>
<dbReference type="SUPFAM" id="SSF55729">
    <property type="entry name" value="Acyl-CoA N-acyltransferases (Nat)"/>
    <property type="match status" value="1"/>
</dbReference>
<protein>
    <submittedName>
        <fullName evidence="2">N-Acetyltransferase PseH involved in the biosynthesis of pseudaminic acid</fullName>
    </submittedName>
</protein>
<dbReference type="Pfam" id="PF13302">
    <property type="entry name" value="Acetyltransf_3"/>
    <property type="match status" value="1"/>
</dbReference>
<dbReference type="GO" id="GO:0016747">
    <property type="term" value="F:acyltransferase activity, transferring groups other than amino-acyl groups"/>
    <property type="evidence" value="ECO:0007669"/>
    <property type="project" value="InterPro"/>
</dbReference>
<keyword evidence="2" id="KW-0808">Transferase</keyword>
<dbReference type="Gene3D" id="3.40.630.30">
    <property type="match status" value="1"/>
</dbReference>
<organism evidence="2">
    <name type="scientific">hydrothermal vent metagenome</name>
    <dbReference type="NCBI Taxonomy" id="652676"/>
    <lineage>
        <taxon>unclassified sequences</taxon>
        <taxon>metagenomes</taxon>
        <taxon>ecological metagenomes</taxon>
    </lineage>
</organism>
<dbReference type="InterPro" id="IPR020036">
    <property type="entry name" value="PseH"/>
</dbReference>
<dbReference type="PROSITE" id="PS51186">
    <property type="entry name" value="GNAT"/>
    <property type="match status" value="1"/>
</dbReference>
<sequence length="202" mass="24087">MKLPFIAIKTEENQEDIYEYLKKNNFSTLDKFDKIALHKKIDLMLTKLINFTKLTFDEKKMILEWRNNQSIKKWMYNRDEISLENHLSYIESLNSREDRVYFLVKDKKNYIGVVDLTDIQKGIKAELGIYINPMLKGYGTLLMSKIIDYSFNKLYLKVLQANVYEDNIKAINLYKKFNFRIVNSTKDINGVLQNMELINENR</sequence>
<dbReference type="NCBIfam" id="TIGR03585">
    <property type="entry name" value="PseH"/>
    <property type="match status" value="1"/>
</dbReference>
<dbReference type="PANTHER" id="PTHR43415">
    <property type="entry name" value="SPERMIDINE N(1)-ACETYLTRANSFERASE"/>
    <property type="match status" value="1"/>
</dbReference>
<name>A0A1W1C385_9ZZZZ</name>
<dbReference type="EMBL" id="FPHI01000021">
    <property type="protein sequence ID" value="SFV60239.1"/>
    <property type="molecule type" value="Genomic_DNA"/>
</dbReference>
<gene>
    <name evidence="2" type="ORF">MNB_SV-3-704</name>
</gene>
<dbReference type="AlphaFoldDB" id="A0A1W1C385"/>
<dbReference type="InterPro" id="IPR000182">
    <property type="entry name" value="GNAT_dom"/>
</dbReference>